<dbReference type="EMBL" id="BAABRL010000002">
    <property type="protein sequence ID" value="GAA5494737.1"/>
    <property type="molecule type" value="Genomic_DNA"/>
</dbReference>
<dbReference type="NCBIfam" id="TIGR02595">
    <property type="entry name" value="PEP_CTERM"/>
    <property type="match status" value="1"/>
</dbReference>
<evidence type="ECO:0000259" key="1">
    <source>
        <dbReference type="Pfam" id="PF07589"/>
    </source>
</evidence>
<organism evidence="2 3">
    <name type="scientific">Rubritalea halochordaticola</name>
    <dbReference type="NCBI Taxonomy" id="714537"/>
    <lineage>
        <taxon>Bacteria</taxon>
        <taxon>Pseudomonadati</taxon>
        <taxon>Verrucomicrobiota</taxon>
        <taxon>Verrucomicrobiia</taxon>
        <taxon>Verrucomicrobiales</taxon>
        <taxon>Rubritaleaceae</taxon>
        <taxon>Rubritalea</taxon>
    </lineage>
</organism>
<dbReference type="Pfam" id="PF07589">
    <property type="entry name" value="PEP-CTERM"/>
    <property type="match status" value="1"/>
</dbReference>
<feature type="domain" description="Ice-binding protein C-terminal" evidence="1">
    <location>
        <begin position="230"/>
        <end position="252"/>
    </location>
</feature>
<reference evidence="2 3" key="1">
    <citation type="submission" date="2024-02" db="EMBL/GenBank/DDBJ databases">
        <title>Rubritalea halochordaticola NBRC 107102.</title>
        <authorList>
            <person name="Ichikawa N."/>
            <person name="Katano-Makiyama Y."/>
            <person name="Hidaka K."/>
        </authorList>
    </citation>
    <scope>NUCLEOTIDE SEQUENCE [LARGE SCALE GENOMIC DNA]</scope>
    <source>
        <strain evidence="2 3">NBRC 107102</strain>
    </source>
</reference>
<proteinExistence type="predicted"/>
<name>A0ABP9V287_9BACT</name>
<comment type="caution">
    <text evidence="2">The sequence shown here is derived from an EMBL/GenBank/DDBJ whole genome shotgun (WGS) entry which is preliminary data.</text>
</comment>
<protein>
    <recommendedName>
        <fullName evidence="1">Ice-binding protein C-terminal domain-containing protein</fullName>
    </recommendedName>
</protein>
<evidence type="ECO:0000313" key="2">
    <source>
        <dbReference type="EMBL" id="GAA5494737.1"/>
    </source>
</evidence>
<dbReference type="InterPro" id="IPR013424">
    <property type="entry name" value="Ice-binding_C"/>
</dbReference>
<evidence type="ECO:0000313" key="3">
    <source>
        <dbReference type="Proteomes" id="UP001424741"/>
    </source>
</evidence>
<keyword evidence="3" id="KW-1185">Reference proteome</keyword>
<sequence>MMVPSRLVGGQSNNAKHRMNKNCKTALWPCAMLSVSLLVSAQAAIVFSDDFDNPNGTLLNGKAPDVGDAVWSVTAGAATLDVNAGTLDTSGGGRAAFGAFASALGSGEKLTLTYTTVDPAGTFMGGTGYSGVSLFTGASEDFFTGERYNVGEWGVQGVAAGGQFTSGDSTVATTATFTYIYDTGEWSFVTSAGVDMSGTGTVGKAINRLRIANGNGADIALDGLSVDISAIPEPSSSVMLGLCGIGLVLKRRR</sequence>
<accession>A0ABP9V287</accession>
<dbReference type="Proteomes" id="UP001424741">
    <property type="component" value="Unassembled WGS sequence"/>
</dbReference>
<gene>
    <name evidence="2" type="ORF">Rhal01_00901</name>
</gene>